<proteinExistence type="predicted"/>
<dbReference type="EMBL" id="JAAIUW010000003">
    <property type="protein sequence ID" value="KAF7837914.1"/>
    <property type="molecule type" value="Genomic_DNA"/>
</dbReference>
<keyword evidence="3" id="KW-1185">Reference proteome</keyword>
<organism evidence="2 3">
    <name type="scientific">Senna tora</name>
    <dbReference type="NCBI Taxonomy" id="362788"/>
    <lineage>
        <taxon>Eukaryota</taxon>
        <taxon>Viridiplantae</taxon>
        <taxon>Streptophyta</taxon>
        <taxon>Embryophyta</taxon>
        <taxon>Tracheophyta</taxon>
        <taxon>Spermatophyta</taxon>
        <taxon>Magnoliopsida</taxon>
        <taxon>eudicotyledons</taxon>
        <taxon>Gunneridae</taxon>
        <taxon>Pentapetalae</taxon>
        <taxon>rosids</taxon>
        <taxon>fabids</taxon>
        <taxon>Fabales</taxon>
        <taxon>Fabaceae</taxon>
        <taxon>Caesalpinioideae</taxon>
        <taxon>Cassia clade</taxon>
        <taxon>Senna</taxon>
    </lineage>
</organism>
<feature type="region of interest" description="Disordered" evidence="1">
    <location>
        <begin position="1"/>
        <end position="26"/>
    </location>
</feature>
<accession>A0A835CCZ7</accession>
<name>A0A835CCZ7_9FABA</name>
<reference evidence="2" key="1">
    <citation type="submission" date="2020-09" db="EMBL/GenBank/DDBJ databases">
        <title>Genome-Enabled Discovery of Anthraquinone Biosynthesis in Senna tora.</title>
        <authorList>
            <person name="Kang S.-H."/>
            <person name="Pandey R.P."/>
            <person name="Lee C.-M."/>
            <person name="Sim J.-S."/>
            <person name="Jeong J.-T."/>
            <person name="Choi B.-S."/>
            <person name="Jung M."/>
            <person name="Ginzburg D."/>
            <person name="Zhao K."/>
            <person name="Won S.Y."/>
            <person name="Oh T.-J."/>
            <person name="Yu Y."/>
            <person name="Kim N.-H."/>
            <person name="Lee O.R."/>
            <person name="Lee T.-H."/>
            <person name="Bashyal P."/>
            <person name="Kim T.-S."/>
            <person name="Lee W.-H."/>
            <person name="Kawkins C."/>
            <person name="Kim C.-K."/>
            <person name="Kim J.S."/>
            <person name="Ahn B.O."/>
            <person name="Rhee S.Y."/>
            <person name="Sohng J.K."/>
        </authorList>
    </citation>
    <scope>NUCLEOTIDE SEQUENCE</scope>
    <source>
        <tissue evidence="2">Leaf</tissue>
    </source>
</reference>
<dbReference type="AlphaFoldDB" id="A0A835CCZ7"/>
<sequence>MGIDDRTNNAPPLSSRDVRAGPSRVI</sequence>
<evidence type="ECO:0000313" key="3">
    <source>
        <dbReference type="Proteomes" id="UP000634136"/>
    </source>
</evidence>
<dbReference type="Proteomes" id="UP000634136">
    <property type="component" value="Unassembled WGS sequence"/>
</dbReference>
<evidence type="ECO:0000313" key="2">
    <source>
        <dbReference type="EMBL" id="KAF7837914.1"/>
    </source>
</evidence>
<evidence type="ECO:0000256" key="1">
    <source>
        <dbReference type="SAM" id="MobiDB-lite"/>
    </source>
</evidence>
<gene>
    <name evidence="2" type="ORF">G2W53_006396</name>
</gene>
<protein>
    <submittedName>
        <fullName evidence="2">Uncharacterized protein</fullName>
    </submittedName>
</protein>
<comment type="caution">
    <text evidence="2">The sequence shown here is derived from an EMBL/GenBank/DDBJ whole genome shotgun (WGS) entry which is preliminary data.</text>
</comment>